<dbReference type="GO" id="GO:0000105">
    <property type="term" value="P:L-histidine biosynthetic process"/>
    <property type="evidence" value="ECO:0007669"/>
    <property type="project" value="UniProtKB-UniRule"/>
</dbReference>
<keyword evidence="8" id="KW-0028">Amino-acid biosynthesis</keyword>
<dbReference type="GO" id="GO:0051287">
    <property type="term" value="F:NAD binding"/>
    <property type="evidence" value="ECO:0007669"/>
    <property type="project" value="InterPro"/>
</dbReference>
<evidence type="ECO:0000256" key="3">
    <source>
        <dbReference type="ARBA" id="ARBA00012965"/>
    </source>
</evidence>
<gene>
    <name evidence="8" type="primary">hisD</name>
    <name evidence="15" type="ORF">CIAN88_16370</name>
</gene>
<dbReference type="NCBIfam" id="TIGR00069">
    <property type="entry name" value="hisD"/>
    <property type="match status" value="1"/>
</dbReference>
<dbReference type="EMBL" id="JQIF01000078">
    <property type="protein sequence ID" value="KGJ52222.1"/>
    <property type="molecule type" value="Genomic_DNA"/>
</dbReference>
<dbReference type="PANTHER" id="PTHR21256:SF2">
    <property type="entry name" value="HISTIDINE BIOSYNTHESIS TRIFUNCTIONAL PROTEIN"/>
    <property type="match status" value="1"/>
</dbReference>
<feature type="binding site" evidence="8 13">
    <location>
        <position position="358"/>
    </location>
    <ligand>
        <name>Zn(2+)</name>
        <dbReference type="ChEBI" id="CHEBI:29105"/>
    </ligand>
</feature>
<dbReference type="SUPFAM" id="SSF53720">
    <property type="entry name" value="ALDH-like"/>
    <property type="match status" value="1"/>
</dbReference>
<dbReference type="Pfam" id="PF00815">
    <property type="entry name" value="Histidinol_dh"/>
    <property type="match status" value="1"/>
</dbReference>
<keyword evidence="8 11" id="KW-0520">NAD</keyword>
<dbReference type="PROSITE" id="PS00611">
    <property type="entry name" value="HISOL_DEHYDROGENASE"/>
    <property type="match status" value="1"/>
</dbReference>
<feature type="binding site" evidence="8 13">
    <location>
        <position position="417"/>
    </location>
    <ligand>
        <name>Zn(2+)</name>
        <dbReference type="ChEBI" id="CHEBI:29105"/>
    </ligand>
</feature>
<comment type="function">
    <text evidence="1 8">Catalyzes the sequential NAD-dependent oxidations of L-histidinol to L-histidinaldehyde and then to L-histidine.</text>
</comment>
<protein>
    <recommendedName>
        <fullName evidence="3 8">Histidinol dehydrogenase</fullName>
        <shortName evidence="8">HDH</shortName>
        <ecNumber evidence="3 8">1.1.1.23</ecNumber>
    </recommendedName>
</protein>
<feature type="binding site" evidence="8 13">
    <location>
        <position position="259"/>
    </location>
    <ligand>
        <name>Zn(2+)</name>
        <dbReference type="ChEBI" id="CHEBI:29105"/>
    </ligand>
</feature>
<evidence type="ECO:0000256" key="9">
    <source>
        <dbReference type="PIRNR" id="PIRNR000099"/>
    </source>
</evidence>
<keyword evidence="5 8" id="KW-0862">Zinc</keyword>
<feature type="binding site" evidence="8 12">
    <location>
        <position position="412"/>
    </location>
    <ligand>
        <name>substrate</name>
    </ligand>
</feature>
<evidence type="ECO:0000313" key="16">
    <source>
        <dbReference type="Proteomes" id="UP000030008"/>
    </source>
</evidence>
<evidence type="ECO:0000256" key="14">
    <source>
        <dbReference type="RuleBase" id="RU004175"/>
    </source>
</evidence>
<dbReference type="InterPro" id="IPR012131">
    <property type="entry name" value="Hstdl_DH"/>
</dbReference>
<keyword evidence="6 8" id="KW-0560">Oxidoreductase</keyword>
<dbReference type="PRINTS" id="PR00083">
    <property type="entry name" value="HOLDHDRGNASE"/>
</dbReference>
<feature type="binding site" evidence="8 12">
    <location>
        <position position="234"/>
    </location>
    <ligand>
        <name>substrate</name>
    </ligand>
</feature>
<proteinExistence type="inferred from homology"/>
<dbReference type="PANTHER" id="PTHR21256">
    <property type="entry name" value="HISTIDINOL DEHYDROGENASE HDH"/>
    <property type="match status" value="1"/>
</dbReference>
<evidence type="ECO:0000256" key="8">
    <source>
        <dbReference type="HAMAP-Rule" id="MF_01024"/>
    </source>
</evidence>
<keyword evidence="4 8" id="KW-0479">Metal-binding</keyword>
<keyword evidence="8" id="KW-0368">Histidine biosynthesis</keyword>
<feature type="binding site" evidence="8 13">
    <location>
        <position position="256"/>
    </location>
    <ligand>
        <name>Zn(2+)</name>
        <dbReference type="ChEBI" id="CHEBI:29105"/>
    </ligand>
</feature>
<dbReference type="CDD" id="cd06572">
    <property type="entry name" value="Histidinol_dh"/>
    <property type="match status" value="1"/>
</dbReference>
<evidence type="ECO:0000256" key="13">
    <source>
        <dbReference type="PIRSR" id="PIRSR000099-4"/>
    </source>
</evidence>
<comment type="pathway">
    <text evidence="8">Amino-acid biosynthesis; L-histidine biosynthesis; L-histidine from 5-phospho-alpha-D-ribose 1-diphosphate: step 9/9.</text>
</comment>
<dbReference type="Gene3D" id="3.40.50.1980">
    <property type="entry name" value="Nitrogenase molybdenum iron protein domain"/>
    <property type="match status" value="2"/>
</dbReference>
<sequence>MLKRMRASDTGNLQTYLESRTEEIDSEIIVRVSAILQDVKTRRDDAVREYTQQFDGILLDSMRVEPSDIEAAAAKADPFLVESMKKAKANIEYYHNAQKQNGYLLQKELGIYLGQRVLPLDSVGIYVPGGRAQYPSSVLMNAIPARIAGVKRIVMITPPAKDGSLHPNIAAAAQIAGVDEIYKVGGAQGIAALAYGTQSIAPVDKIVGPGNVYVAAAKKLVFGKVDIDMIAGPSEILVIADADAPAKSVAADLLSQAEHDPMASAILVTTSEQLVDAVELELRKQSALLPKKEIVEQSLQAYGTAILCESMEECLDVSNAVAPEHLELMVKQPMDYLGKVRHAGSVFLGYHTCESVGDYFGGCNHVLPTSGTARFSSALGVDSFIKKSSYLHYSEEALQTYGDHIIEMAEQEELQAHANAVKVRLQS</sequence>
<dbReference type="EC" id="1.1.1.23" evidence="3 8"/>
<organism evidence="15 16">
    <name type="scientific">Clostridium innocuum</name>
    <dbReference type="NCBI Taxonomy" id="1522"/>
    <lineage>
        <taxon>Bacteria</taxon>
        <taxon>Bacillati</taxon>
        <taxon>Bacillota</taxon>
        <taxon>Clostridia</taxon>
        <taxon>Eubacteriales</taxon>
        <taxon>Clostridiaceae</taxon>
        <taxon>Clostridium</taxon>
    </lineage>
</organism>
<feature type="binding site" evidence="8 11">
    <location>
        <position position="211"/>
    </location>
    <ligand>
        <name>NAD(+)</name>
        <dbReference type="ChEBI" id="CHEBI:57540"/>
    </ligand>
</feature>
<feature type="binding site" evidence="8 11">
    <location>
        <position position="188"/>
    </location>
    <ligand>
        <name>NAD(+)</name>
        <dbReference type="ChEBI" id="CHEBI:57540"/>
    </ligand>
</feature>
<evidence type="ECO:0000256" key="5">
    <source>
        <dbReference type="ARBA" id="ARBA00022833"/>
    </source>
</evidence>
<evidence type="ECO:0000313" key="15">
    <source>
        <dbReference type="EMBL" id="KGJ52222.1"/>
    </source>
</evidence>
<evidence type="ECO:0000256" key="12">
    <source>
        <dbReference type="PIRSR" id="PIRSR000099-3"/>
    </source>
</evidence>
<comment type="caution">
    <text evidence="15">The sequence shown here is derived from an EMBL/GenBank/DDBJ whole genome shotgun (WGS) entry which is preliminary data.</text>
</comment>
<evidence type="ECO:0000256" key="2">
    <source>
        <dbReference type="ARBA" id="ARBA00010178"/>
    </source>
</evidence>
<dbReference type="GO" id="GO:0005829">
    <property type="term" value="C:cytosol"/>
    <property type="evidence" value="ECO:0007669"/>
    <property type="project" value="TreeGrafter"/>
</dbReference>
<feature type="binding site" evidence="8 12">
    <location>
        <position position="256"/>
    </location>
    <ligand>
        <name>substrate</name>
    </ligand>
</feature>
<evidence type="ECO:0000256" key="11">
    <source>
        <dbReference type="PIRSR" id="PIRSR000099-2"/>
    </source>
</evidence>
<dbReference type="GO" id="GO:0008270">
    <property type="term" value="F:zinc ion binding"/>
    <property type="evidence" value="ECO:0007669"/>
    <property type="project" value="UniProtKB-UniRule"/>
</dbReference>
<dbReference type="GO" id="GO:0004399">
    <property type="term" value="F:histidinol dehydrogenase activity"/>
    <property type="evidence" value="ECO:0007669"/>
    <property type="project" value="UniProtKB-UniRule"/>
</dbReference>
<feature type="binding site" evidence="8 12">
    <location>
        <position position="417"/>
    </location>
    <ligand>
        <name>substrate</name>
    </ligand>
</feature>
<comment type="cofactor">
    <cofactor evidence="8 13">
        <name>Zn(2+)</name>
        <dbReference type="ChEBI" id="CHEBI:29105"/>
    </cofactor>
    <text evidence="8 13">Binds 1 zinc ion per subunit.</text>
</comment>
<dbReference type="Gene3D" id="1.20.5.1300">
    <property type="match status" value="1"/>
</dbReference>
<feature type="binding site" evidence="8 12">
    <location>
        <position position="325"/>
    </location>
    <ligand>
        <name>substrate</name>
    </ligand>
</feature>
<dbReference type="UniPathway" id="UPA00031">
    <property type="reaction ID" value="UER00014"/>
</dbReference>
<dbReference type="HAMAP" id="MF_01024">
    <property type="entry name" value="HisD"/>
    <property type="match status" value="1"/>
</dbReference>
<evidence type="ECO:0000256" key="1">
    <source>
        <dbReference type="ARBA" id="ARBA00003850"/>
    </source>
</evidence>
<feature type="binding site" evidence="8 12">
    <location>
        <position position="358"/>
    </location>
    <ligand>
        <name>substrate</name>
    </ligand>
</feature>
<feature type="binding site" evidence="8 12">
    <location>
        <position position="259"/>
    </location>
    <ligand>
        <name>substrate</name>
    </ligand>
</feature>
<dbReference type="InterPro" id="IPR016161">
    <property type="entry name" value="Ald_DH/histidinol_DH"/>
</dbReference>
<feature type="active site" description="Proton acceptor" evidence="8 10">
    <location>
        <position position="324"/>
    </location>
</feature>
<evidence type="ECO:0000256" key="4">
    <source>
        <dbReference type="ARBA" id="ARBA00022723"/>
    </source>
</evidence>
<name>A0A099I4P0_CLOIN</name>
<dbReference type="InterPro" id="IPR001692">
    <property type="entry name" value="Histidinol_DH_CS"/>
</dbReference>
<evidence type="ECO:0000256" key="7">
    <source>
        <dbReference type="ARBA" id="ARBA00049489"/>
    </source>
</evidence>
<evidence type="ECO:0000256" key="10">
    <source>
        <dbReference type="PIRSR" id="PIRSR000099-1"/>
    </source>
</evidence>
<feature type="binding site" evidence="8 11">
    <location>
        <position position="126"/>
    </location>
    <ligand>
        <name>NAD(+)</name>
        <dbReference type="ChEBI" id="CHEBI:57540"/>
    </ligand>
</feature>
<evidence type="ECO:0000256" key="6">
    <source>
        <dbReference type="ARBA" id="ARBA00023002"/>
    </source>
</evidence>
<feature type="active site" description="Proton acceptor" evidence="8 10">
    <location>
        <position position="325"/>
    </location>
</feature>
<accession>A0A099I4P0</accession>
<dbReference type="PIRSF" id="PIRSF000099">
    <property type="entry name" value="Histidinol_dh"/>
    <property type="match status" value="1"/>
</dbReference>
<dbReference type="AlphaFoldDB" id="A0A099I4P0"/>
<dbReference type="FunFam" id="3.40.50.1980:FF:000001">
    <property type="entry name" value="Histidinol dehydrogenase"/>
    <property type="match status" value="1"/>
</dbReference>
<dbReference type="RefSeq" id="WP_044906727.1">
    <property type="nucleotide sequence ID" value="NZ_JQIF01000078.1"/>
</dbReference>
<dbReference type="InterPro" id="IPR022695">
    <property type="entry name" value="Histidinol_DH_monofunct"/>
</dbReference>
<reference evidence="15 16" key="1">
    <citation type="submission" date="2014-08" db="EMBL/GenBank/DDBJ databases">
        <title>Clostridium innocuum, an unnegligible vancomycin-resistant pathogen causing extra-intestinal infections.</title>
        <authorList>
            <person name="Feng Y."/>
            <person name="Chiu C.-H."/>
        </authorList>
    </citation>
    <scope>NUCLEOTIDE SEQUENCE [LARGE SCALE GENOMIC DNA]</scope>
    <source>
        <strain evidence="15 16">AN88</strain>
    </source>
</reference>
<comment type="catalytic activity">
    <reaction evidence="7 8">
        <text>L-histidinol + 2 NAD(+) + H2O = L-histidine + 2 NADH + 3 H(+)</text>
        <dbReference type="Rhea" id="RHEA:20641"/>
        <dbReference type="ChEBI" id="CHEBI:15377"/>
        <dbReference type="ChEBI" id="CHEBI:15378"/>
        <dbReference type="ChEBI" id="CHEBI:57540"/>
        <dbReference type="ChEBI" id="CHEBI:57595"/>
        <dbReference type="ChEBI" id="CHEBI:57699"/>
        <dbReference type="ChEBI" id="CHEBI:57945"/>
        <dbReference type="EC" id="1.1.1.23"/>
    </reaction>
</comment>
<dbReference type="FunFam" id="3.40.50.1980:FF:000026">
    <property type="entry name" value="Histidinol dehydrogenase"/>
    <property type="match status" value="1"/>
</dbReference>
<dbReference type="Proteomes" id="UP000030008">
    <property type="component" value="Unassembled WGS sequence"/>
</dbReference>
<comment type="similarity">
    <text evidence="2 8 9 14">Belongs to the histidinol dehydrogenase family.</text>
</comment>